<dbReference type="AlphaFoldDB" id="A0AAP0K668"/>
<gene>
    <name evidence="1" type="ORF">Sjap_006600</name>
</gene>
<evidence type="ECO:0000313" key="1">
    <source>
        <dbReference type="EMBL" id="KAK9146697.1"/>
    </source>
</evidence>
<protein>
    <submittedName>
        <fullName evidence="1">Uncharacterized protein</fullName>
    </submittedName>
</protein>
<accession>A0AAP0K668</accession>
<name>A0AAP0K668_9MAGN</name>
<keyword evidence="2" id="KW-1185">Reference proteome</keyword>
<sequence length="58" mass="6511">MSLKHLCSLFILESFDQLIGVPGFTTVTLHRAPCVFPFINIYKFNPICYGAFKLDVGS</sequence>
<proteinExistence type="predicted"/>
<evidence type="ECO:0000313" key="2">
    <source>
        <dbReference type="Proteomes" id="UP001417504"/>
    </source>
</evidence>
<organism evidence="1 2">
    <name type="scientific">Stephania japonica</name>
    <dbReference type="NCBI Taxonomy" id="461633"/>
    <lineage>
        <taxon>Eukaryota</taxon>
        <taxon>Viridiplantae</taxon>
        <taxon>Streptophyta</taxon>
        <taxon>Embryophyta</taxon>
        <taxon>Tracheophyta</taxon>
        <taxon>Spermatophyta</taxon>
        <taxon>Magnoliopsida</taxon>
        <taxon>Ranunculales</taxon>
        <taxon>Menispermaceae</taxon>
        <taxon>Menispermoideae</taxon>
        <taxon>Cissampelideae</taxon>
        <taxon>Stephania</taxon>
    </lineage>
</organism>
<reference evidence="1 2" key="1">
    <citation type="submission" date="2024-01" db="EMBL/GenBank/DDBJ databases">
        <title>Genome assemblies of Stephania.</title>
        <authorList>
            <person name="Yang L."/>
        </authorList>
    </citation>
    <scope>NUCLEOTIDE SEQUENCE [LARGE SCALE GENOMIC DNA]</scope>
    <source>
        <strain evidence="1">QJT</strain>
        <tissue evidence="1">Leaf</tissue>
    </source>
</reference>
<dbReference type="EMBL" id="JBBNAE010000002">
    <property type="protein sequence ID" value="KAK9146697.1"/>
    <property type="molecule type" value="Genomic_DNA"/>
</dbReference>
<comment type="caution">
    <text evidence="1">The sequence shown here is derived from an EMBL/GenBank/DDBJ whole genome shotgun (WGS) entry which is preliminary data.</text>
</comment>
<dbReference type="Proteomes" id="UP001417504">
    <property type="component" value="Unassembled WGS sequence"/>
</dbReference>